<organism evidence="1 2">
    <name type="scientific">Pristionchus entomophagus</name>
    <dbReference type="NCBI Taxonomy" id="358040"/>
    <lineage>
        <taxon>Eukaryota</taxon>
        <taxon>Metazoa</taxon>
        <taxon>Ecdysozoa</taxon>
        <taxon>Nematoda</taxon>
        <taxon>Chromadorea</taxon>
        <taxon>Rhabditida</taxon>
        <taxon>Rhabditina</taxon>
        <taxon>Diplogasteromorpha</taxon>
        <taxon>Diplogasteroidea</taxon>
        <taxon>Neodiplogasteridae</taxon>
        <taxon>Pristionchus</taxon>
    </lineage>
</organism>
<comment type="caution">
    <text evidence="1">The sequence shown here is derived from an EMBL/GenBank/DDBJ whole genome shotgun (WGS) entry which is preliminary data.</text>
</comment>
<evidence type="ECO:0000313" key="1">
    <source>
        <dbReference type="EMBL" id="GMS94727.1"/>
    </source>
</evidence>
<reference evidence="1" key="1">
    <citation type="submission" date="2023-10" db="EMBL/GenBank/DDBJ databases">
        <title>Genome assembly of Pristionchus species.</title>
        <authorList>
            <person name="Yoshida K."/>
            <person name="Sommer R.J."/>
        </authorList>
    </citation>
    <scope>NUCLEOTIDE SEQUENCE</scope>
    <source>
        <strain evidence="1">RS0144</strain>
    </source>
</reference>
<feature type="non-terminal residue" evidence="1">
    <location>
        <position position="1"/>
    </location>
</feature>
<proteinExistence type="predicted"/>
<dbReference type="AlphaFoldDB" id="A0AAV5TKH0"/>
<name>A0AAV5TKH0_9BILA</name>
<dbReference type="EMBL" id="BTSX01000004">
    <property type="protein sequence ID" value="GMS94727.1"/>
    <property type="molecule type" value="Genomic_DNA"/>
</dbReference>
<protein>
    <submittedName>
        <fullName evidence="1">Uncharacterized protein</fullName>
    </submittedName>
</protein>
<feature type="non-terminal residue" evidence="1">
    <location>
        <position position="79"/>
    </location>
</feature>
<evidence type="ECO:0000313" key="2">
    <source>
        <dbReference type="Proteomes" id="UP001432027"/>
    </source>
</evidence>
<accession>A0AAV5TKH0</accession>
<keyword evidence="2" id="KW-1185">Reference proteome</keyword>
<gene>
    <name evidence="1" type="ORF">PENTCL1PPCAC_16902</name>
</gene>
<dbReference type="Proteomes" id="UP001432027">
    <property type="component" value="Unassembled WGS sequence"/>
</dbReference>
<sequence length="79" mass="8647">SVQYVPAASSHTWFVQCGMVIPITRLVVNGRSIGPPPFLCIRIAHQPYQQPSTLSPVRLLFVIVNDHCTGTHLVTCSSC</sequence>